<sequence length="473" mass="54544">MCSTCDITGMTHSCSFPASKRWLLPTVVILVVRFQRNLCPGYYFSCFSSPLQAIVSDDHIPPKTIVVVFGKRAELEWFEGQATTCGSTTTDIALAGLREKYLIPDEYVLLRPALDAPSVPTNCDLFRKYHGVRYGKGGWYTCTSKKPLVLSKPLKLKDWKYRFFFLGDPYASLKSSWTTFTALWEIIDRYPSQLRIRERWPQALLQNCCFYGEVFDRSILREDPSLQEDERVEEEEGMSPICGGRQFGSDPDLGHTLSQELVTPRSSNLHVASDTPASWKDTSSNGKFIFPPFKEGPAPQFDDPFFDKYPIPKLETGEEEILFRHDSNLNVNDRSIDPSVYAEMLDHMVLPRDIIFASQISFSELMKYFPTALMQRCQLAELSHDTKERELVVVDEKERYLQKALLEYVSLERLLGLVINREGHLNPYLVRGICERFVQTTHMRTLFYWWVLIVVQKVVQDLISNIQKTAQRY</sequence>
<organism evidence="1 2">
    <name type="scientific">Catharanthus roseus</name>
    <name type="common">Madagascar periwinkle</name>
    <name type="synonym">Vinca rosea</name>
    <dbReference type="NCBI Taxonomy" id="4058"/>
    <lineage>
        <taxon>Eukaryota</taxon>
        <taxon>Viridiplantae</taxon>
        <taxon>Streptophyta</taxon>
        <taxon>Embryophyta</taxon>
        <taxon>Tracheophyta</taxon>
        <taxon>Spermatophyta</taxon>
        <taxon>Magnoliopsida</taxon>
        <taxon>eudicotyledons</taxon>
        <taxon>Gunneridae</taxon>
        <taxon>Pentapetalae</taxon>
        <taxon>asterids</taxon>
        <taxon>lamiids</taxon>
        <taxon>Gentianales</taxon>
        <taxon>Apocynaceae</taxon>
        <taxon>Rauvolfioideae</taxon>
        <taxon>Vinceae</taxon>
        <taxon>Catharanthinae</taxon>
        <taxon>Catharanthus</taxon>
    </lineage>
</organism>
<protein>
    <submittedName>
        <fullName evidence="1">Uncharacterized protein</fullName>
    </submittedName>
</protein>
<gene>
    <name evidence="1" type="ORF">M9H77_31272</name>
</gene>
<dbReference type="EMBL" id="CM044707">
    <property type="protein sequence ID" value="KAI5654085.1"/>
    <property type="molecule type" value="Genomic_DNA"/>
</dbReference>
<evidence type="ECO:0000313" key="2">
    <source>
        <dbReference type="Proteomes" id="UP001060085"/>
    </source>
</evidence>
<comment type="caution">
    <text evidence="1">The sequence shown here is derived from an EMBL/GenBank/DDBJ whole genome shotgun (WGS) entry which is preliminary data.</text>
</comment>
<reference evidence="2" key="1">
    <citation type="journal article" date="2023" name="Nat. Plants">
        <title>Single-cell RNA sequencing provides a high-resolution roadmap for understanding the multicellular compartmentation of specialized metabolism.</title>
        <authorList>
            <person name="Sun S."/>
            <person name="Shen X."/>
            <person name="Li Y."/>
            <person name="Li Y."/>
            <person name="Wang S."/>
            <person name="Li R."/>
            <person name="Zhang H."/>
            <person name="Shen G."/>
            <person name="Guo B."/>
            <person name="Wei J."/>
            <person name="Xu J."/>
            <person name="St-Pierre B."/>
            <person name="Chen S."/>
            <person name="Sun C."/>
        </authorList>
    </citation>
    <scope>NUCLEOTIDE SEQUENCE [LARGE SCALE GENOMIC DNA]</scope>
</reference>
<evidence type="ECO:0000313" key="1">
    <source>
        <dbReference type="EMBL" id="KAI5654085.1"/>
    </source>
</evidence>
<dbReference type="Proteomes" id="UP001060085">
    <property type="component" value="Linkage Group LG07"/>
</dbReference>
<proteinExistence type="predicted"/>
<name>A0ACB9ZZK9_CATRO</name>
<accession>A0ACB9ZZK9</accession>
<keyword evidence="2" id="KW-1185">Reference proteome</keyword>